<dbReference type="InterPro" id="IPR000878">
    <property type="entry name" value="4pyrrol_Mease"/>
</dbReference>
<keyword evidence="6" id="KW-1185">Reference proteome</keyword>
<dbReference type="PANTHER" id="PTHR47036">
    <property type="entry name" value="COBALT-FACTOR III C(17)-METHYLTRANSFERASE-RELATED"/>
    <property type="match status" value="1"/>
</dbReference>
<dbReference type="PANTHER" id="PTHR47036:SF1">
    <property type="entry name" value="COBALT-FACTOR III C(17)-METHYLTRANSFERASE-RELATED"/>
    <property type="match status" value="1"/>
</dbReference>
<dbReference type="EMBL" id="JACHNE010000001">
    <property type="protein sequence ID" value="MBB5792895.1"/>
    <property type="molecule type" value="Genomic_DNA"/>
</dbReference>
<dbReference type="InterPro" id="IPR035996">
    <property type="entry name" value="4pyrrol_Methylase_sf"/>
</dbReference>
<dbReference type="Pfam" id="PF00590">
    <property type="entry name" value="TP_methylase"/>
    <property type="match status" value="1"/>
</dbReference>
<name>A0A7W9LQY5_9ACTN</name>
<keyword evidence="3" id="KW-0949">S-adenosyl-L-methionine</keyword>
<dbReference type="Gene3D" id="3.30.950.10">
    <property type="entry name" value="Methyltransferase, Cobalt-precorrin-4 Transmethylase, Domain 2"/>
    <property type="match status" value="1"/>
</dbReference>
<accession>A0A7W9LQY5</accession>
<dbReference type="InterPro" id="IPR014777">
    <property type="entry name" value="4pyrrole_Mease_sub1"/>
</dbReference>
<sequence length="265" mass="28250">MSLTIVGTGYGADVTSSVAAALGEAEVVIGHEVFLDTIKELIRPEAERFDVLNLATPEEDVFAVRTRVAAERAATGARVVLVSGGDPGLLGMAGPVFHNLKRILPAEQWPEVRVLPGLSAWQYASAALGAPFNGGVAVLSLCLYSHTEDKIGRQIAGVAASGVGAVVYMLRHNGEEHPDLFPTPEPAAALAERRFTMLRDSFLAHRPGDTPCFLLTGIGRPESYTCVSAPLSASLDLWHRSGPESVFCVPGEDHELLDDRVWALT</sequence>
<proteinExistence type="predicted"/>
<dbReference type="InterPro" id="IPR051810">
    <property type="entry name" value="Precorrin_MeTrfase"/>
</dbReference>
<evidence type="ECO:0000313" key="5">
    <source>
        <dbReference type="EMBL" id="MBB5792895.1"/>
    </source>
</evidence>
<gene>
    <name evidence="5" type="ORF">HDA41_000859</name>
</gene>
<comment type="caution">
    <text evidence="5">The sequence shown here is derived from an EMBL/GenBank/DDBJ whole genome shotgun (WGS) entry which is preliminary data.</text>
</comment>
<organism evidence="5 6">
    <name type="scientific">Streptomyces caelestis</name>
    <dbReference type="NCBI Taxonomy" id="36816"/>
    <lineage>
        <taxon>Bacteria</taxon>
        <taxon>Bacillati</taxon>
        <taxon>Actinomycetota</taxon>
        <taxon>Actinomycetes</taxon>
        <taxon>Kitasatosporales</taxon>
        <taxon>Streptomycetaceae</taxon>
        <taxon>Streptomyces</taxon>
    </lineage>
</organism>
<evidence type="ECO:0000256" key="1">
    <source>
        <dbReference type="ARBA" id="ARBA00022603"/>
    </source>
</evidence>
<dbReference type="GO" id="GO:0032259">
    <property type="term" value="P:methylation"/>
    <property type="evidence" value="ECO:0007669"/>
    <property type="project" value="UniProtKB-KW"/>
</dbReference>
<dbReference type="Gene3D" id="3.40.1010.10">
    <property type="entry name" value="Cobalt-precorrin-4 Transmethylase, Domain 1"/>
    <property type="match status" value="1"/>
</dbReference>
<dbReference type="SUPFAM" id="SSF53790">
    <property type="entry name" value="Tetrapyrrole methylase"/>
    <property type="match status" value="1"/>
</dbReference>
<dbReference type="GO" id="GO:0008168">
    <property type="term" value="F:methyltransferase activity"/>
    <property type="evidence" value="ECO:0007669"/>
    <property type="project" value="UniProtKB-KW"/>
</dbReference>
<evidence type="ECO:0000256" key="3">
    <source>
        <dbReference type="ARBA" id="ARBA00022691"/>
    </source>
</evidence>
<evidence type="ECO:0000259" key="4">
    <source>
        <dbReference type="Pfam" id="PF00590"/>
    </source>
</evidence>
<dbReference type="Proteomes" id="UP000590647">
    <property type="component" value="Unassembled WGS sequence"/>
</dbReference>
<feature type="domain" description="Tetrapyrrole methylase" evidence="4">
    <location>
        <begin position="3"/>
        <end position="222"/>
    </location>
</feature>
<dbReference type="AlphaFoldDB" id="A0A7W9LQY5"/>
<evidence type="ECO:0000256" key="2">
    <source>
        <dbReference type="ARBA" id="ARBA00022679"/>
    </source>
</evidence>
<evidence type="ECO:0000313" key="6">
    <source>
        <dbReference type="Proteomes" id="UP000590647"/>
    </source>
</evidence>
<keyword evidence="2" id="KW-0808">Transferase</keyword>
<protein>
    <submittedName>
        <fullName evidence="5">Precorrin-3B methylase</fullName>
    </submittedName>
</protein>
<dbReference type="InterPro" id="IPR014776">
    <property type="entry name" value="4pyrrole_Mease_sub2"/>
</dbReference>
<dbReference type="RefSeq" id="WP_184980783.1">
    <property type="nucleotide sequence ID" value="NZ_JACHNE010000001.1"/>
</dbReference>
<keyword evidence="1 5" id="KW-0489">Methyltransferase</keyword>
<reference evidence="5 6" key="1">
    <citation type="submission" date="2020-08" db="EMBL/GenBank/DDBJ databases">
        <title>Sequencing the genomes of 1000 actinobacteria strains.</title>
        <authorList>
            <person name="Klenk H.-P."/>
        </authorList>
    </citation>
    <scope>NUCLEOTIDE SEQUENCE [LARGE SCALE GENOMIC DNA]</scope>
    <source>
        <strain evidence="5 6">DSM 40084</strain>
    </source>
</reference>